<keyword evidence="7" id="KW-0804">Transcription</keyword>
<evidence type="ECO:0000256" key="10">
    <source>
        <dbReference type="SAM" id="Phobius"/>
    </source>
</evidence>
<evidence type="ECO:0000256" key="9">
    <source>
        <dbReference type="ARBA" id="ARBA00030803"/>
    </source>
</evidence>
<evidence type="ECO:0000256" key="7">
    <source>
        <dbReference type="ARBA" id="ARBA00023163"/>
    </source>
</evidence>
<evidence type="ECO:0000256" key="3">
    <source>
        <dbReference type="ARBA" id="ARBA00022692"/>
    </source>
</evidence>
<dbReference type="Proteomes" id="UP000295087">
    <property type="component" value="Unassembled WGS sequence"/>
</dbReference>
<dbReference type="GO" id="GO:0006417">
    <property type="term" value="P:regulation of translation"/>
    <property type="evidence" value="ECO:0007669"/>
    <property type="project" value="TreeGrafter"/>
</dbReference>
<keyword evidence="3 10" id="KW-0812">Transmembrane</keyword>
<dbReference type="PANTHER" id="PTHR37461">
    <property type="entry name" value="ANTI-SIGMA-K FACTOR RSKA"/>
    <property type="match status" value="1"/>
</dbReference>
<evidence type="ECO:0000256" key="2">
    <source>
        <dbReference type="ARBA" id="ARBA00022475"/>
    </source>
</evidence>
<keyword evidence="6 10" id="KW-0472">Membrane</keyword>
<sequence>MSDTDRRTPWSWFDEAYPYALDALDARERHEIDERLAAAGTVVAADFHANVRRIQETLAALTAMDVVTPPARLEAAILQALDPRGAQPLRTNSVAGRRPARWLAAAAAAVVLAGAAVGITVAVDRANDGPDAVTAQQVLEQPDSRSGSAAVTGGGEMVVHLSKELGAAAVEFHDLPALPADRAYQLWRVPPGGQPESVAVLAGQPMIVTPVRSADVLAVTVEPSGGSSAPTLPVLTGMTVD</sequence>
<dbReference type="EMBL" id="SNXK01000001">
    <property type="protein sequence ID" value="TDP42480.1"/>
    <property type="molecule type" value="Genomic_DNA"/>
</dbReference>
<comment type="subcellular location">
    <subcellularLocation>
        <location evidence="1">Cell membrane</location>
        <topology evidence="1">Single-pass membrane protein</topology>
    </subcellularLocation>
</comment>
<evidence type="ECO:0000256" key="5">
    <source>
        <dbReference type="ARBA" id="ARBA00023015"/>
    </source>
</evidence>
<evidence type="ECO:0000256" key="6">
    <source>
        <dbReference type="ARBA" id="ARBA00023136"/>
    </source>
</evidence>
<evidence type="ECO:0000256" key="4">
    <source>
        <dbReference type="ARBA" id="ARBA00022989"/>
    </source>
</evidence>
<evidence type="ECO:0000259" key="12">
    <source>
        <dbReference type="Pfam" id="PF22618"/>
    </source>
</evidence>
<dbReference type="InterPro" id="IPR051474">
    <property type="entry name" value="Anti-sigma-K/W_factor"/>
</dbReference>
<evidence type="ECO:0000313" key="13">
    <source>
        <dbReference type="EMBL" id="TDP42480.1"/>
    </source>
</evidence>
<keyword evidence="2" id="KW-1003">Cell membrane</keyword>
<protein>
    <recommendedName>
        <fullName evidence="9">Regulator of SigK</fullName>
    </recommendedName>
    <alternativeName>
        <fullName evidence="8">Sigma-K anti-sigma factor RskA</fullName>
    </alternativeName>
</protein>
<dbReference type="InterPro" id="IPR018764">
    <property type="entry name" value="RskA_C"/>
</dbReference>
<evidence type="ECO:0000259" key="11">
    <source>
        <dbReference type="Pfam" id="PF10099"/>
    </source>
</evidence>
<keyword evidence="5" id="KW-0805">Transcription regulation</keyword>
<dbReference type="PANTHER" id="PTHR37461:SF1">
    <property type="entry name" value="ANTI-SIGMA-K FACTOR RSKA"/>
    <property type="match status" value="1"/>
</dbReference>
<dbReference type="InterPro" id="IPR041916">
    <property type="entry name" value="Anti_sigma_zinc_sf"/>
</dbReference>
<keyword evidence="14" id="KW-1185">Reference proteome</keyword>
<reference evidence="13 14" key="1">
    <citation type="submission" date="2019-03" db="EMBL/GenBank/DDBJ databases">
        <title>Genomic Encyclopedia of Type Strains, Phase IV (KMG-IV): sequencing the most valuable type-strain genomes for metagenomic binning, comparative biology and taxonomic classification.</title>
        <authorList>
            <person name="Goeker M."/>
        </authorList>
    </citation>
    <scope>NUCLEOTIDE SEQUENCE [LARGE SCALE GENOMIC DNA]</scope>
    <source>
        <strain evidence="13 14">DSM 44496</strain>
    </source>
</reference>
<organism evidence="13 14">
    <name type="scientific">Nocardia ignorata</name>
    <dbReference type="NCBI Taxonomy" id="145285"/>
    <lineage>
        <taxon>Bacteria</taxon>
        <taxon>Bacillati</taxon>
        <taxon>Actinomycetota</taxon>
        <taxon>Actinomycetes</taxon>
        <taxon>Mycobacteriales</taxon>
        <taxon>Nocardiaceae</taxon>
        <taxon>Nocardia</taxon>
    </lineage>
</organism>
<dbReference type="Pfam" id="PF10099">
    <property type="entry name" value="RskA_C"/>
    <property type="match status" value="1"/>
</dbReference>
<comment type="caution">
    <text evidence="13">The sequence shown here is derived from an EMBL/GenBank/DDBJ whole genome shotgun (WGS) entry which is preliminary data.</text>
</comment>
<name>A0A4R6PWC8_NOCIG</name>
<evidence type="ECO:0000256" key="8">
    <source>
        <dbReference type="ARBA" id="ARBA00029829"/>
    </source>
</evidence>
<evidence type="ECO:0000256" key="1">
    <source>
        <dbReference type="ARBA" id="ARBA00004162"/>
    </source>
</evidence>
<dbReference type="InterPro" id="IPR053877">
    <property type="entry name" value="RskA_N"/>
</dbReference>
<proteinExistence type="predicted"/>
<feature type="transmembrane region" description="Helical" evidence="10">
    <location>
        <begin position="102"/>
        <end position="123"/>
    </location>
</feature>
<feature type="domain" description="Anti-sigma K factor RskA C-terminal" evidence="11">
    <location>
        <begin position="103"/>
        <end position="233"/>
    </location>
</feature>
<evidence type="ECO:0000313" key="14">
    <source>
        <dbReference type="Proteomes" id="UP000295087"/>
    </source>
</evidence>
<dbReference type="Gene3D" id="1.10.10.1320">
    <property type="entry name" value="Anti-sigma factor, zinc-finger domain"/>
    <property type="match status" value="1"/>
</dbReference>
<dbReference type="RefSeq" id="WP_084475807.1">
    <property type="nucleotide sequence ID" value="NZ_JBHXPO010000012.1"/>
</dbReference>
<dbReference type="GO" id="GO:0016989">
    <property type="term" value="F:sigma factor antagonist activity"/>
    <property type="evidence" value="ECO:0007669"/>
    <property type="project" value="TreeGrafter"/>
</dbReference>
<accession>A0A4R6PWC8</accession>
<feature type="domain" description="Anti-sigma-K factor RskA N-terminal" evidence="12">
    <location>
        <begin position="15"/>
        <end position="59"/>
    </location>
</feature>
<dbReference type="Pfam" id="PF22618">
    <property type="entry name" value="RskA_N"/>
    <property type="match status" value="1"/>
</dbReference>
<gene>
    <name evidence="13" type="ORF">DFR75_1011592</name>
</gene>
<dbReference type="AlphaFoldDB" id="A0A4R6PWC8"/>
<dbReference type="GO" id="GO:0005886">
    <property type="term" value="C:plasma membrane"/>
    <property type="evidence" value="ECO:0007669"/>
    <property type="project" value="UniProtKB-SubCell"/>
</dbReference>
<keyword evidence="4 10" id="KW-1133">Transmembrane helix</keyword>